<sequence>MTSEDLDELVPLAGERLKSSHVHERHDPNTIGAFPTAAVRDCLQGATLTRTPSAELYR</sequence>
<reference evidence="2" key="1">
    <citation type="journal article" date="2019" name="Int. J. Syst. Evol. Microbiol.">
        <title>The Global Catalogue of Microorganisms (GCM) 10K type strain sequencing project: providing services to taxonomists for standard genome sequencing and annotation.</title>
        <authorList>
            <consortium name="The Broad Institute Genomics Platform"/>
            <consortium name="The Broad Institute Genome Sequencing Center for Infectious Disease"/>
            <person name="Wu L."/>
            <person name="Ma J."/>
        </authorList>
    </citation>
    <scope>NUCLEOTIDE SEQUENCE [LARGE SCALE GENOMIC DNA]</scope>
    <source>
        <strain evidence="2">CGMCC 1.5362</strain>
    </source>
</reference>
<name>A0ABQ2FGL2_9MICO</name>
<evidence type="ECO:0000313" key="1">
    <source>
        <dbReference type="EMBL" id="GGK83887.1"/>
    </source>
</evidence>
<proteinExistence type="predicted"/>
<comment type="caution">
    <text evidence="1">The sequence shown here is derived from an EMBL/GenBank/DDBJ whole genome shotgun (WGS) entry which is preliminary data.</text>
</comment>
<organism evidence="1 2">
    <name type="scientific">Ornithinimicrobium pekingense</name>
    <dbReference type="NCBI Taxonomy" id="384677"/>
    <lineage>
        <taxon>Bacteria</taxon>
        <taxon>Bacillati</taxon>
        <taxon>Actinomycetota</taxon>
        <taxon>Actinomycetes</taxon>
        <taxon>Micrococcales</taxon>
        <taxon>Ornithinimicrobiaceae</taxon>
        <taxon>Ornithinimicrobium</taxon>
    </lineage>
</organism>
<accession>A0ABQ2FGL2</accession>
<dbReference type="EMBL" id="BMLB01000012">
    <property type="protein sequence ID" value="GGK83887.1"/>
    <property type="molecule type" value="Genomic_DNA"/>
</dbReference>
<gene>
    <name evidence="1" type="ORF">GCM10011509_35530</name>
</gene>
<protein>
    <submittedName>
        <fullName evidence="1">Uncharacterized protein</fullName>
    </submittedName>
</protein>
<keyword evidence="2" id="KW-1185">Reference proteome</keyword>
<dbReference type="Proteomes" id="UP000662111">
    <property type="component" value="Unassembled WGS sequence"/>
</dbReference>
<evidence type="ECO:0000313" key="2">
    <source>
        <dbReference type="Proteomes" id="UP000662111"/>
    </source>
</evidence>